<dbReference type="Proteomes" id="UP001497600">
    <property type="component" value="Chromosome D"/>
</dbReference>
<sequence>MVDSKKVAIKFVGITAALAKLKARRPILWAAFLTLHPAIKAVISTLSGSGGPCQNRVSNAASAILLYLASHDSVVPKDYISLYFWMSYILGWADNHKSNALREKSPNGEPLVPTVKAVAANANVNEVNATTEEISTKLKDHVIFTRQSLSKIAYATIFGQLLSQYLSPTHFMGKKHLNGTVKSRLFDPVWFQRTKCGQSLNWKSVGKNYLAYNIVLATVFALAKFRSVKEKVDRQRSGIFLSPNEDRTPSSDIWKSFARSVVERANTLTNLVFVPNLIAIGLVSLSGVSLPFPDSRNFPRKWFVKLVGFSSVLLSFLLNSFEPESLQLDPTTLSVVTMYLFRLVLLSKWRTAKDIVLKGPNWNVIETALMSYGVYTYMNKQDAGEKDLLAGLVGKIM</sequence>
<protein>
    <submittedName>
        <fullName evidence="1">Uncharacterized protein</fullName>
    </submittedName>
</protein>
<reference evidence="1 2" key="1">
    <citation type="submission" date="2024-01" db="EMBL/GenBank/DDBJ databases">
        <authorList>
            <consortium name="Genoscope - CEA"/>
            <person name="William W."/>
        </authorList>
    </citation>
    <scope>NUCLEOTIDE SEQUENCE [LARGE SCALE GENOMIC DNA]</scope>
    <source>
        <strain evidence="1 2">29B2s-10</strain>
    </source>
</reference>
<proteinExistence type="predicted"/>
<name>A0ABP0EEA3_9ASCO</name>
<organism evidence="1 2">
    <name type="scientific">[Candida] anglica</name>
    <dbReference type="NCBI Taxonomy" id="148631"/>
    <lineage>
        <taxon>Eukaryota</taxon>
        <taxon>Fungi</taxon>
        <taxon>Dikarya</taxon>
        <taxon>Ascomycota</taxon>
        <taxon>Saccharomycotina</taxon>
        <taxon>Pichiomycetes</taxon>
        <taxon>Debaryomycetaceae</taxon>
        <taxon>Kurtzmaniella</taxon>
    </lineage>
</organism>
<keyword evidence="2" id="KW-1185">Reference proteome</keyword>
<evidence type="ECO:0000313" key="2">
    <source>
        <dbReference type="Proteomes" id="UP001497600"/>
    </source>
</evidence>
<dbReference type="EMBL" id="OZ004256">
    <property type="protein sequence ID" value="CAK7905377.1"/>
    <property type="molecule type" value="Genomic_DNA"/>
</dbReference>
<gene>
    <name evidence="1" type="ORF">CAAN4_D13806</name>
</gene>
<accession>A0ABP0EEA3</accession>
<evidence type="ECO:0000313" key="1">
    <source>
        <dbReference type="EMBL" id="CAK7905377.1"/>
    </source>
</evidence>